<accession>F8KPG9</accession>
<reference evidence="1 2" key="1">
    <citation type="journal article" date="2011" name="J. Bacteriol.">
        <title>Genome sequence of Helicobacter bizzozeronii strain CIII-1, an isolate from human gastric mucosa.</title>
        <authorList>
            <person name="Schott T."/>
            <person name="Rossi M."/>
            <person name="Hanninen M.L."/>
        </authorList>
    </citation>
    <scope>NUCLEOTIDE SEQUENCE [LARGE SCALE GENOMIC DNA]</scope>
    <source>
        <strain evidence="1 2">CIII-1</strain>
    </source>
</reference>
<dbReference type="EMBL" id="FR871757">
    <property type="protein sequence ID" value="CCB80693.1"/>
    <property type="molecule type" value="Genomic_DNA"/>
</dbReference>
<evidence type="ECO:0000313" key="2">
    <source>
        <dbReference type="Proteomes" id="UP000008387"/>
    </source>
</evidence>
<dbReference type="HOGENOM" id="CLU_3136357_0_0_7"/>
<sequence>MNHPPTQDEWDFCQRVLKISSKNTKLWKQESMLKLQHEKSTLFFDFDRA</sequence>
<keyword evidence="2" id="KW-1185">Reference proteome</keyword>
<gene>
    <name evidence="1" type="ordered locus">HBZC1_17070</name>
</gene>
<dbReference type="Proteomes" id="UP000008387">
    <property type="component" value="Chromosome"/>
</dbReference>
<evidence type="ECO:0000313" key="1">
    <source>
        <dbReference type="EMBL" id="CCB80693.1"/>
    </source>
</evidence>
<dbReference type="KEGG" id="hbi:HBZC1_17070"/>
<protein>
    <submittedName>
        <fullName evidence="1">Uncharacterized protein</fullName>
    </submittedName>
</protein>
<name>F8KPG9_HELBC</name>
<proteinExistence type="predicted"/>
<organism evidence="1 2">
    <name type="scientific">Helicobacter bizzozeronii (strain CIII-1)</name>
    <dbReference type="NCBI Taxonomy" id="1002804"/>
    <lineage>
        <taxon>Bacteria</taxon>
        <taxon>Pseudomonadati</taxon>
        <taxon>Campylobacterota</taxon>
        <taxon>Epsilonproteobacteria</taxon>
        <taxon>Campylobacterales</taxon>
        <taxon>Helicobacteraceae</taxon>
        <taxon>Helicobacter</taxon>
    </lineage>
</organism>
<dbReference type="AlphaFoldDB" id="F8KPG9"/>